<organism evidence="1 2">
    <name type="scientific">Kaistia dalseonensis</name>
    <dbReference type="NCBI Taxonomy" id="410840"/>
    <lineage>
        <taxon>Bacteria</taxon>
        <taxon>Pseudomonadati</taxon>
        <taxon>Pseudomonadota</taxon>
        <taxon>Alphaproteobacteria</taxon>
        <taxon>Hyphomicrobiales</taxon>
        <taxon>Kaistiaceae</taxon>
        <taxon>Kaistia</taxon>
    </lineage>
</organism>
<evidence type="ECO:0000313" key="2">
    <source>
        <dbReference type="Proteomes" id="UP001241603"/>
    </source>
</evidence>
<proteinExistence type="predicted"/>
<protein>
    <recommendedName>
        <fullName evidence="3">DUF2946 domain-containing protein</fullName>
    </recommendedName>
</protein>
<comment type="caution">
    <text evidence="1">The sequence shown here is derived from an EMBL/GenBank/DDBJ whole genome shotgun (WGS) entry which is preliminary data.</text>
</comment>
<dbReference type="EMBL" id="JAUSVO010000004">
    <property type="protein sequence ID" value="MDQ0438882.1"/>
    <property type="molecule type" value="Genomic_DNA"/>
</dbReference>
<name>A0ABU0HA69_9HYPH</name>
<dbReference type="Proteomes" id="UP001241603">
    <property type="component" value="Unassembled WGS sequence"/>
</dbReference>
<sequence length="130" mass="13087">MTRKAHKGLSAEVAFFVAMMLVVQALMSGLSLGARAASLDTDAFGGIICTTDAGKIADARSPGGSAPSHLVDCCTFGCSMVGGAVPMGPGHDCAFANPLDRVVAAIPTSVPLVAPVQRLPQNPRAPPGLS</sequence>
<dbReference type="Pfam" id="PF11162">
    <property type="entry name" value="DUF2946"/>
    <property type="match status" value="1"/>
</dbReference>
<dbReference type="RefSeq" id="WP_266349759.1">
    <property type="nucleotide sequence ID" value="NZ_JAPKNG010000004.1"/>
</dbReference>
<evidence type="ECO:0008006" key="3">
    <source>
        <dbReference type="Google" id="ProtNLM"/>
    </source>
</evidence>
<gene>
    <name evidence="1" type="ORF">QO014_003277</name>
</gene>
<keyword evidence="2" id="KW-1185">Reference proteome</keyword>
<reference evidence="1 2" key="1">
    <citation type="submission" date="2023-07" db="EMBL/GenBank/DDBJ databases">
        <title>Genomic Encyclopedia of Type Strains, Phase IV (KMG-IV): sequencing the most valuable type-strain genomes for metagenomic binning, comparative biology and taxonomic classification.</title>
        <authorList>
            <person name="Goeker M."/>
        </authorList>
    </citation>
    <scope>NUCLEOTIDE SEQUENCE [LARGE SCALE GENOMIC DNA]</scope>
    <source>
        <strain evidence="1 2">B6-8</strain>
    </source>
</reference>
<dbReference type="InterPro" id="IPR021333">
    <property type="entry name" value="DUF2946"/>
</dbReference>
<evidence type="ECO:0000313" key="1">
    <source>
        <dbReference type="EMBL" id="MDQ0438882.1"/>
    </source>
</evidence>
<accession>A0ABU0HA69</accession>